<dbReference type="Proteomes" id="UP000241764">
    <property type="component" value="Unassembled WGS sequence"/>
</dbReference>
<dbReference type="GO" id="GO:0042286">
    <property type="term" value="F:glutamate-1-semialdehyde 2,1-aminomutase activity"/>
    <property type="evidence" value="ECO:0007669"/>
    <property type="project" value="UniProtKB-EC"/>
</dbReference>
<accession>A0A2P7ASX7</accession>
<protein>
    <submittedName>
        <fullName evidence="4">Glutamate-1-semialdehyde 2,1-aminomutase</fullName>
        <ecNumber evidence="4">5.4.3.8</ecNumber>
    </submittedName>
</protein>
<dbReference type="Gene3D" id="3.40.640.10">
    <property type="entry name" value="Type I PLP-dependent aspartate aminotransferase-like (Major domain)"/>
    <property type="match status" value="1"/>
</dbReference>
<dbReference type="GO" id="GO:0030170">
    <property type="term" value="F:pyridoxal phosphate binding"/>
    <property type="evidence" value="ECO:0007669"/>
    <property type="project" value="InterPro"/>
</dbReference>
<dbReference type="RefSeq" id="WP_106667430.1">
    <property type="nucleotide sequence ID" value="NZ_PGGM01000020.1"/>
</dbReference>
<dbReference type="NCBIfam" id="NF004856">
    <property type="entry name" value="PRK06209.1"/>
    <property type="match status" value="1"/>
</dbReference>
<keyword evidence="2 3" id="KW-0663">Pyridoxal phosphate</keyword>
<dbReference type="OrthoDB" id="9801052at2"/>
<dbReference type="InterPro" id="IPR015421">
    <property type="entry name" value="PyrdxlP-dep_Trfase_major"/>
</dbReference>
<evidence type="ECO:0000256" key="3">
    <source>
        <dbReference type="RuleBase" id="RU003560"/>
    </source>
</evidence>
<evidence type="ECO:0000313" key="4">
    <source>
        <dbReference type="EMBL" id="PSH57322.1"/>
    </source>
</evidence>
<gene>
    <name evidence="4" type="ORF">CU103_28595</name>
</gene>
<dbReference type="EC" id="5.4.3.8" evidence="4"/>
<dbReference type="EMBL" id="PGGM01000020">
    <property type="protein sequence ID" value="PSH57322.1"/>
    <property type="molecule type" value="Genomic_DNA"/>
</dbReference>
<sequence length="456" mass="50011">MSALISNFEKSNQLRGLAHDLIPGGSHTYAKGDDQYPVLSPGFIARGLGSHVWDADGNEYIEYGMGNRAVGLGHAYPPVLEAVTRQLQLGCNFTRPADVEVECAETFLETVASADMVKFCKDGSDATSGAVRLARAATGRDYIARCSDHPFFSTDDWFIGTTEMNAGIPRAVQELTLGFQYNNIESVSSLFERYPGKIACLILEASRGDDPENNFLHEARNICHRNGALFIIDEMITGFRWHRGGAQQFYRIEPDLSCFGKALGNGFSISALAGKRKYMELGGLEQTESPRVFLLSTTHGAETHALAGAIATMRIYQNEPVIEHLYAQGQALRVGIAQAVTRHGLGAFVKVTGRACCLTYATLDQDREPSQAFRTLFLQETIKRGVLMPSLVVSYTHSNEDVAKTIEAVDGALTIYKKALENGVENYLVGRPSEVVFRRFNTKPAAVRERELAAHG</sequence>
<comment type="caution">
    <text evidence="4">The sequence shown here is derived from an EMBL/GenBank/DDBJ whole genome shotgun (WGS) entry which is preliminary data.</text>
</comment>
<dbReference type="PANTHER" id="PTHR43713:SF3">
    <property type="entry name" value="GLUTAMATE-1-SEMIALDEHYDE 2,1-AMINOMUTASE 1, CHLOROPLASTIC-RELATED"/>
    <property type="match status" value="1"/>
</dbReference>
<dbReference type="AlphaFoldDB" id="A0A2P7ASX7"/>
<comment type="similarity">
    <text evidence="3">Belongs to the class-III pyridoxal-phosphate-dependent aminotransferase family.</text>
</comment>
<evidence type="ECO:0000256" key="2">
    <source>
        <dbReference type="ARBA" id="ARBA00022898"/>
    </source>
</evidence>
<dbReference type="Pfam" id="PF00202">
    <property type="entry name" value="Aminotran_3"/>
    <property type="match status" value="1"/>
</dbReference>
<dbReference type="SUPFAM" id="SSF53383">
    <property type="entry name" value="PLP-dependent transferases"/>
    <property type="match status" value="1"/>
</dbReference>
<keyword evidence="5" id="KW-1185">Reference proteome</keyword>
<organism evidence="4 5">
    <name type="scientific">Phyllobacterium sophorae</name>
    <dbReference type="NCBI Taxonomy" id="1520277"/>
    <lineage>
        <taxon>Bacteria</taxon>
        <taxon>Pseudomonadati</taxon>
        <taxon>Pseudomonadota</taxon>
        <taxon>Alphaproteobacteria</taxon>
        <taxon>Hyphomicrobiales</taxon>
        <taxon>Phyllobacteriaceae</taxon>
        <taxon>Phyllobacterium</taxon>
    </lineage>
</organism>
<comment type="cofactor">
    <cofactor evidence="1">
        <name>pyridoxal 5'-phosphate</name>
        <dbReference type="ChEBI" id="CHEBI:597326"/>
    </cofactor>
</comment>
<keyword evidence="4" id="KW-0413">Isomerase</keyword>
<dbReference type="GO" id="GO:0008483">
    <property type="term" value="F:transaminase activity"/>
    <property type="evidence" value="ECO:0007669"/>
    <property type="project" value="InterPro"/>
</dbReference>
<dbReference type="InterPro" id="IPR015422">
    <property type="entry name" value="PyrdxlP-dep_Trfase_small"/>
</dbReference>
<proteinExistence type="inferred from homology"/>
<dbReference type="InterPro" id="IPR005814">
    <property type="entry name" value="Aminotrans_3"/>
</dbReference>
<dbReference type="InterPro" id="IPR015424">
    <property type="entry name" value="PyrdxlP-dep_Trfase"/>
</dbReference>
<name>A0A2P7ASX7_9HYPH</name>
<evidence type="ECO:0000256" key="1">
    <source>
        <dbReference type="ARBA" id="ARBA00001933"/>
    </source>
</evidence>
<dbReference type="Gene3D" id="3.90.1150.10">
    <property type="entry name" value="Aspartate Aminotransferase, domain 1"/>
    <property type="match status" value="1"/>
</dbReference>
<dbReference type="PANTHER" id="PTHR43713">
    <property type="entry name" value="GLUTAMATE-1-SEMIALDEHYDE 2,1-AMINOMUTASE"/>
    <property type="match status" value="1"/>
</dbReference>
<reference evidence="5" key="1">
    <citation type="submission" date="2017-11" db="EMBL/GenBank/DDBJ databases">
        <authorList>
            <person name="Kuznetsova I."/>
            <person name="Sazanova A."/>
            <person name="Chirak E."/>
            <person name="Safronova V."/>
            <person name="Willems A."/>
        </authorList>
    </citation>
    <scope>NUCLEOTIDE SEQUENCE [LARGE SCALE GENOMIC DNA]</scope>
    <source>
        <strain evidence="5">CCBAU 03422</strain>
    </source>
</reference>
<evidence type="ECO:0000313" key="5">
    <source>
        <dbReference type="Proteomes" id="UP000241764"/>
    </source>
</evidence>